<dbReference type="SUPFAM" id="SSF88713">
    <property type="entry name" value="Glycoside hydrolase/deacetylase"/>
    <property type="match status" value="1"/>
</dbReference>
<reference evidence="2" key="1">
    <citation type="journal article" date="2019" name="Int. J. Syst. Evol. Microbiol.">
        <title>The Global Catalogue of Microorganisms (GCM) 10K type strain sequencing project: providing services to taxonomists for standard genome sequencing and annotation.</title>
        <authorList>
            <consortium name="The Broad Institute Genomics Platform"/>
            <consortium name="The Broad Institute Genome Sequencing Center for Infectious Disease"/>
            <person name="Wu L."/>
            <person name="Ma J."/>
        </authorList>
    </citation>
    <scope>NUCLEOTIDE SEQUENCE [LARGE SCALE GENOMIC DNA]</scope>
    <source>
        <strain evidence="2">CCUG 59129</strain>
    </source>
</reference>
<sequence>MLVDGIPAPDGTAAIDEGILKADDGMELDWKWDREHTETGMPYFAYPYADYWRQVLLSHLIRCAFARGLTLPLLDDWPEGTERVALISFDSDFNLDETAVTTLDVLKEIEVPSTWCMIEPGYSSSVYDRVNGEGHELALHYNALEKEEGIWGREAFERQLEWVQSATGVKRITSNKNHYTRYEGWGELFQWCESNGIAVDQTRGPTKRGNVGFLFGTCQPYFPIGWFDEENRLYDVLEVGFLTQDLNHPSLSDTTIIEPLLEQVAYVGGVAHFLFHQIHIHQLEPVREAIREVAEKAKRSGFTFWTSKQVNDWQRERRTIRILEIDDSGKAQLDAGAVTKPITVWVPRCMASAEEAPDASMYRLGVLCSKQVYSKR</sequence>
<organism evidence="1 2">
    <name type="scientific">Paenibacillus chungangensis</name>
    <dbReference type="NCBI Taxonomy" id="696535"/>
    <lineage>
        <taxon>Bacteria</taxon>
        <taxon>Bacillati</taxon>
        <taxon>Bacillota</taxon>
        <taxon>Bacilli</taxon>
        <taxon>Bacillales</taxon>
        <taxon>Paenibacillaceae</taxon>
        <taxon>Paenibacillus</taxon>
    </lineage>
</organism>
<proteinExistence type="predicted"/>
<comment type="caution">
    <text evidence="1">The sequence shown here is derived from an EMBL/GenBank/DDBJ whole genome shotgun (WGS) entry which is preliminary data.</text>
</comment>
<dbReference type="Proteomes" id="UP001596989">
    <property type="component" value="Unassembled WGS sequence"/>
</dbReference>
<dbReference type="EMBL" id="JBHTJZ010000024">
    <property type="protein sequence ID" value="MFD0960906.1"/>
    <property type="molecule type" value="Genomic_DNA"/>
</dbReference>
<dbReference type="Gene3D" id="3.20.20.370">
    <property type="entry name" value="Glycoside hydrolase/deacetylase"/>
    <property type="match status" value="1"/>
</dbReference>
<dbReference type="RefSeq" id="WP_377565832.1">
    <property type="nucleotide sequence ID" value="NZ_JBHTJZ010000024.1"/>
</dbReference>
<evidence type="ECO:0008006" key="3">
    <source>
        <dbReference type="Google" id="ProtNLM"/>
    </source>
</evidence>
<name>A0ABW3HTR4_9BACL</name>
<gene>
    <name evidence="1" type="ORF">ACFQ2I_16065</name>
</gene>
<evidence type="ECO:0000313" key="2">
    <source>
        <dbReference type="Proteomes" id="UP001596989"/>
    </source>
</evidence>
<dbReference type="InterPro" id="IPR011330">
    <property type="entry name" value="Glyco_hydro/deAcase_b/a-brl"/>
</dbReference>
<accession>A0ABW3HTR4</accession>
<keyword evidence="2" id="KW-1185">Reference proteome</keyword>
<protein>
    <recommendedName>
        <fullName evidence="3">Polysaccharide deacetylase</fullName>
    </recommendedName>
</protein>
<evidence type="ECO:0000313" key="1">
    <source>
        <dbReference type="EMBL" id="MFD0960906.1"/>
    </source>
</evidence>